<dbReference type="Proteomes" id="UP000195557">
    <property type="component" value="Unassembled WGS sequence"/>
</dbReference>
<proteinExistence type="predicted"/>
<accession>A0A1Y5I9W0</accession>
<evidence type="ECO:0000313" key="1">
    <source>
        <dbReference type="EMBL" id="OUS46251.1"/>
    </source>
</evidence>
<gene>
    <name evidence="1" type="ORF">BE221DRAFT_74814</name>
</gene>
<dbReference type="PANTHER" id="PTHR35716:SF1">
    <property type="entry name" value="OS05G0574700 PROTEIN"/>
    <property type="match status" value="1"/>
</dbReference>
<protein>
    <submittedName>
        <fullName evidence="1">Uncharacterized protein</fullName>
    </submittedName>
</protein>
<dbReference type="PANTHER" id="PTHR35716">
    <property type="entry name" value="OS05G0574700 PROTEIN-RELATED"/>
    <property type="match status" value="1"/>
</dbReference>
<dbReference type="eggNOG" id="ENOG502S8DQ">
    <property type="taxonomic scope" value="Eukaryota"/>
</dbReference>
<reference evidence="1" key="1">
    <citation type="submission" date="2017-04" db="EMBL/GenBank/DDBJ databases">
        <title>Population genomics of picophytoplankton unveils novel chromosome hypervariability.</title>
        <authorList>
            <consortium name="DOE Joint Genome Institute"/>
            <person name="Blanc-Mathieu R."/>
            <person name="Krasovec M."/>
            <person name="Hebrard M."/>
            <person name="Yau S."/>
            <person name="Desgranges E."/>
            <person name="Martin J."/>
            <person name="Schackwitz W."/>
            <person name="Kuo A."/>
            <person name="Salin G."/>
            <person name="Donnadieu C."/>
            <person name="Desdevises Y."/>
            <person name="Sanchez-Ferandin S."/>
            <person name="Moreau H."/>
            <person name="Rivals E."/>
            <person name="Grigoriev I.V."/>
            <person name="Grimsley N."/>
            <person name="Eyre-Walker A."/>
            <person name="Piganeau G."/>
        </authorList>
    </citation>
    <scope>NUCLEOTIDE SEQUENCE [LARGE SCALE GENOMIC DNA]</scope>
    <source>
        <strain evidence="1">RCC 1115</strain>
    </source>
</reference>
<dbReference type="AlphaFoldDB" id="A0A1Y5I9W0"/>
<dbReference type="EMBL" id="KZ155784">
    <property type="protein sequence ID" value="OUS46251.1"/>
    <property type="molecule type" value="Genomic_DNA"/>
</dbReference>
<organism evidence="1">
    <name type="scientific">Ostreococcus tauri</name>
    <name type="common">Marine green alga</name>
    <dbReference type="NCBI Taxonomy" id="70448"/>
    <lineage>
        <taxon>Eukaryota</taxon>
        <taxon>Viridiplantae</taxon>
        <taxon>Chlorophyta</taxon>
        <taxon>Mamiellophyceae</taxon>
        <taxon>Mamiellales</taxon>
        <taxon>Bathycoccaceae</taxon>
        <taxon>Ostreococcus</taxon>
    </lineage>
</organism>
<sequence>MASRCAPFPIARASTSTRRRVAQRLAEGDKSAYTPGAPETADEILMQVIDRRAFRPTSEECPFCRDAVVKENGSKCVGVCRNPQNVAGPLVYPHQMQSWEDAVNLILWAMRDLDIPRRDHGVQVMWEYAVEHANMERSRFFGFSSDMYHFDHFQGKALAQFADFVRNTGHEILGVSTMDDGRTRVDVRVSDEVGAKSDWVFIMVKRTFGKYEGCIQAHRIVRADSKYLPEI</sequence>
<name>A0A1Y5I9W0_OSTTA</name>